<dbReference type="PANTHER" id="PTHR39569">
    <property type="entry name" value="INORGANIC TRIPHOSPHATASE"/>
    <property type="match status" value="1"/>
</dbReference>
<dbReference type="Pfam" id="PF01928">
    <property type="entry name" value="CYTH"/>
    <property type="match status" value="1"/>
</dbReference>
<dbReference type="RefSeq" id="WP_173804296.1">
    <property type="nucleotide sequence ID" value="NZ_JABSNM010000003.1"/>
</dbReference>
<dbReference type="PROSITE" id="PS51707">
    <property type="entry name" value="CYTH"/>
    <property type="match status" value="1"/>
</dbReference>
<evidence type="ECO:0000313" key="3">
    <source>
        <dbReference type="Proteomes" id="UP001516061"/>
    </source>
</evidence>
<dbReference type="PANTHER" id="PTHR39569:SF1">
    <property type="entry name" value="INORGANIC TRIPHOSPHATASE"/>
    <property type="match status" value="1"/>
</dbReference>
<comment type="caution">
    <text evidence="2">The sequence shown here is derived from an EMBL/GenBank/DDBJ whole genome shotgun (WGS) entry which is preliminary data.</text>
</comment>
<name>A0ABX2FZ70_9BURK</name>
<evidence type="ECO:0000259" key="1">
    <source>
        <dbReference type="PROSITE" id="PS51707"/>
    </source>
</evidence>
<proteinExistence type="predicted"/>
<dbReference type="Gene3D" id="2.40.320.10">
    <property type="entry name" value="Hypothetical Protein Pfu-838710-001"/>
    <property type="match status" value="1"/>
</dbReference>
<feature type="domain" description="CYTH" evidence="1">
    <location>
        <begin position="4"/>
        <end position="213"/>
    </location>
</feature>
<dbReference type="SUPFAM" id="SSF55154">
    <property type="entry name" value="CYTH-like phosphatases"/>
    <property type="match status" value="1"/>
</dbReference>
<dbReference type="SMART" id="SM01118">
    <property type="entry name" value="CYTH"/>
    <property type="match status" value="1"/>
</dbReference>
<dbReference type="InterPro" id="IPR033469">
    <property type="entry name" value="CYTH-like_dom_sf"/>
</dbReference>
<dbReference type="Proteomes" id="UP001516061">
    <property type="component" value="Unassembled WGS sequence"/>
</dbReference>
<sequence>MPSMQEIELKFQIPPRGRDALASTVGEDGAVRAVRLQARYFDTAARDLAGAAFALRLRREDEGWVQTLKGRGDGMMRRLEHNAPVDLPPRAGADAVPALSLGRHAGTPAGIALAALLAGRGLGEADLALQFSTDIERLSREIEAEGARVELALDIGTIEAGSATLPVHEIEFELLEGSAHGLLAQSYLWVEAFGLWLDVRSKAERGDRLARGLMVAPMPEFVAPAEDAPFGARVAALLRPVLALAAEVADEQATPAHQVALAQGMSALAGLLREAGAEAWLTDTATLLAGLAFEPGAWRLADTQRLWLALIGFTLPDEEEAPPAA</sequence>
<dbReference type="EMBL" id="JABSNM010000003">
    <property type="protein sequence ID" value="NRT55321.1"/>
    <property type="molecule type" value="Genomic_DNA"/>
</dbReference>
<dbReference type="InterPro" id="IPR023577">
    <property type="entry name" value="CYTH_domain"/>
</dbReference>
<gene>
    <name evidence="2" type="ORF">HNQ01_001031</name>
</gene>
<protein>
    <submittedName>
        <fullName evidence="2">Inorganic triphosphatase YgiF</fullName>
    </submittedName>
</protein>
<reference evidence="2 3" key="1">
    <citation type="submission" date="2020-05" db="EMBL/GenBank/DDBJ databases">
        <title>Genomic Encyclopedia of Type Strains, Phase IV (KMG-V): Genome sequencing to study the core and pangenomes of soil and plant-associated prokaryotes.</title>
        <authorList>
            <person name="Whitman W."/>
        </authorList>
    </citation>
    <scope>NUCLEOTIDE SEQUENCE [LARGE SCALE GENOMIC DNA]</scope>
    <source>
        <strain evidence="2 3">C29</strain>
    </source>
</reference>
<dbReference type="InterPro" id="IPR039013">
    <property type="entry name" value="YgiF"/>
</dbReference>
<keyword evidence="3" id="KW-1185">Reference proteome</keyword>
<accession>A0ABX2FZ70</accession>
<dbReference type="CDD" id="cd07756">
    <property type="entry name" value="CYTH-like_Pase_CHAD"/>
    <property type="match status" value="1"/>
</dbReference>
<evidence type="ECO:0000313" key="2">
    <source>
        <dbReference type="EMBL" id="NRT55321.1"/>
    </source>
</evidence>
<organism evidence="2 3">
    <name type="scientific">Sphaerotilus uruguayifluvii</name>
    <dbReference type="NCBI Taxonomy" id="2735897"/>
    <lineage>
        <taxon>Bacteria</taxon>
        <taxon>Pseudomonadati</taxon>
        <taxon>Pseudomonadota</taxon>
        <taxon>Betaproteobacteria</taxon>
        <taxon>Burkholderiales</taxon>
        <taxon>Sphaerotilaceae</taxon>
        <taxon>Sphaerotilus</taxon>
    </lineage>
</organism>